<evidence type="ECO:0000313" key="2">
    <source>
        <dbReference type="Proteomes" id="UP001217089"/>
    </source>
</evidence>
<sequence>MNLEELEQRRPSVFHNLLPAKRVTVHRETLVEDVMDAYRKDTSFIHHKIDVTFKEENAIDLQGLTREMFTTFFNLIFLKFFFGRNEKAPCFDIKILFNGTFEIIGKIISHCFVLTNYLPPKLSKAIYSIISTKACRDETFLHSYFNVVSEDEEMLIKNAMNCTKITEDIKCKLFNLVDDYGGCEPINHQNDVKPVVLSLAKASLYARPLLSISNLKKGMWCYSILWNNVTLKILEEYLQKLRPSIDKVLSIISCQFTDDQTNRTQEERILNYMEQYIRSLSEKELATLLKF</sequence>
<dbReference type="SUPFAM" id="SSF56204">
    <property type="entry name" value="Hect, E3 ligase catalytic domain"/>
    <property type="match status" value="1"/>
</dbReference>
<name>A0ABQ9ETL3_TEGGR</name>
<dbReference type="Gene3D" id="3.90.1750.10">
    <property type="entry name" value="Hect, E3 ligase catalytic domains"/>
    <property type="match status" value="1"/>
</dbReference>
<protein>
    <submittedName>
        <fullName evidence="1">Uncharacterized protein</fullName>
    </submittedName>
</protein>
<evidence type="ECO:0000313" key="1">
    <source>
        <dbReference type="EMBL" id="KAJ8307301.1"/>
    </source>
</evidence>
<comment type="caution">
    <text evidence="1">The sequence shown here is derived from an EMBL/GenBank/DDBJ whole genome shotgun (WGS) entry which is preliminary data.</text>
</comment>
<organism evidence="1 2">
    <name type="scientific">Tegillarca granosa</name>
    <name type="common">Malaysian cockle</name>
    <name type="synonym">Anadara granosa</name>
    <dbReference type="NCBI Taxonomy" id="220873"/>
    <lineage>
        <taxon>Eukaryota</taxon>
        <taxon>Metazoa</taxon>
        <taxon>Spiralia</taxon>
        <taxon>Lophotrochozoa</taxon>
        <taxon>Mollusca</taxon>
        <taxon>Bivalvia</taxon>
        <taxon>Autobranchia</taxon>
        <taxon>Pteriomorphia</taxon>
        <taxon>Arcoida</taxon>
        <taxon>Arcoidea</taxon>
        <taxon>Arcidae</taxon>
        <taxon>Tegillarca</taxon>
    </lineage>
</organism>
<accession>A0ABQ9ETL3</accession>
<proteinExistence type="predicted"/>
<reference evidence="1 2" key="1">
    <citation type="submission" date="2022-12" db="EMBL/GenBank/DDBJ databases">
        <title>Chromosome-level genome of Tegillarca granosa.</title>
        <authorList>
            <person name="Kim J."/>
        </authorList>
    </citation>
    <scope>NUCLEOTIDE SEQUENCE [LARGE SCALE GENOMIC DNA]</scope>
    <source>
        <strain evidence="1">Teg-2019</strain>
        <tissue evidence="1">Adductor muscle</tissue>
    </source>
</reference>
<dbReference type="InterPro" id="IPR035983">
    <property type="entry name" value="Hect_E3_ubiquitin_ligase"/>
</dbReference>
<gene>
    <name evidence="1" type="ORF">KUTeg_015385</name>
</gene>
<dbReference type="EMBL" id="JARBDR010000793">
    <property type="protein sequence ID" value="KAJ8307301.1"/>
    <property type="molecule type" value="Genomic_DNA"/>
</dbReference>
<dbReference type="Proteomes" id="UP001217089">
    <property type="component" value="Unassembled WGS sequence"/>
</dbReference>
<keyword evidence="2" id="KW-1185">Reference proteome</keyword>